<dbReference type="EMBL" id="CAXITT010000624">
    <property type="protein sequence ID" value="CAL1544467.1"/>
    <property type="molecule type" value="Genomic_DNA"/>
</dbReference>
<evidence type="ECO:0000313" key="1">
    <source>
        <dbReference type="EMBL" id="CAL1544467.1"/>
    </source>
</evidence>
<gene>
    <name evidence="1" type="ORF">GSLYS_00017980001</name>
</gene>
<keyword evidence="2" id="KW-1185">Reference proteome</keyword>
<dbReference type="PANTHER" id="PTHR10773:SF19">
    <property type="match status" value="1"/>
</dbReference>
<accession>A0AAV2ICA6</accession>
<sequence>MIFPMDFNNLNSALPMRYPYHMPFHLPNQIGLNAASMQQNTDTQLTSLMVSGHVNHCHTINHPVTSVAVELGTSLESSGNLNISFNHITKTASNIKFLPLTCDSVNFSSSSSLEQPHPSIPNVHANMTGNIEPKENEDKSVHVSRGWLDKEQTCNMNATIAFKSLGCQESKGKSMKRVRYIKNGCSNTCQKRCKQKISQVTREELFSGYWNLEDESRRKEFIAGHANKLPIMTCREGSRRRFSVDWAFTVKGDSFSVCKLFFLDTLDISEETAYLAIKHSNFAPDSVSILNNKGMVKKKPQWVETDLDGYTKKIKTHASHGLKKNKIFELKPGCKDACRRSCQSKFTKDDRLSLFNFYHNLSNIRKQQNFILEHVRRLERKYVKSDKVTRRGCSVEWLLPLRGLQIPVCKTFFLHTIGVSEHAAYRIGLQNDIRPV</sequence>
<organism evidence="1 2">
    <name type="scientific">Lymnaea stagnalis</name>
    <name type="common">Great pond snail</name>
    <name type="synonym">Helix stagnalis</name>
    <dbReference type="NCBI Taxonomy" id="6523"/>
    <lineage>
        <taxon>Eukaryota</taxon>
        <taxon>Metazoa</taxon>
        <taxon>Spiralia</taxon>
        <taxon>Lophotrochozoa</taxon>
        <taxon>Mollusca</taxon>
        <taxon>Gastropoda</taxon>
        <taxon>Heterobranchia</taxon>
        <taxon>Euthyneura</taxon>
        <taxon>Panpulmonata</taxon>
        <taxon>Hygrophila</taxon>
        <taxon>Lymnaeoidea</taxon>
        <taxon>Lymnaeidae</taxon>
        <taxon>Lymnaea</taxon>
    </lineage>
</organism>
<reference evidence="1 2" key="1">
    <citation type="submission" date="2024-04" db="EMBL/GenBank/DDBJ databases">
        <authorList>
            <consortium name="Genoscope - CEA"/>
            <person name="William W."/>
        </authorList>
    </citation>
    <scope>NUCLEOTIDE SEQUENCE [LARGE SCALE GENOMIC DNA]</scope>
</reference>
<feature type="non-terminal residue" evidence="1">
    <location>
        <position position="436"/>
    </location>
</feature>
<dbReference type="PANTHER" id="PTHR10773">
    <property type="entry name" value="DNA-DIRECTED RNA POLYMERASES I, II, AND III SUBUNIT RPABC2"/>
    <property type="match status" value="1"/>
</dbReference>
<name>A0AAV2ICA6_LYMST</name>
<protein>
    <submittedName>
        <fullName evidence="1">Uncharacterized protein</fullName>
    </submittedName>
</protein>
<dbReference type="Proteomes" id="UP001497497">
    <property type="component" value="Unassembled WGS sequence"/>
</dbReference>
<comment type="caution">
    <text evidence="1">The sequence shown here is derived from an EMBL/GenBank/DDBJ whole genome shotgun (WGS) entry which is preliminary data.</text>
</comment>
<dbReference type="AlphaFoldDB" id="A0AAV2ICA6"/>
<proteinExistence type="predicted"/>
<evidence type="ECO:0000313" key="2">
    <source>
        <dbReference type="Proteomes" id="UP001497497"/>
    </source>
</evidence>